<dbReference type="PRINTS" id="PR00039">
    <property type="entry name" value="HTHLYSR"/>
</dbReference>
<evidence type="ECO:0000259" key="5">
    <source>
        <dbReference type="PROSITE" id="PS50931"/>
    </source>
</evidence>
<dbReference type="PROSITE" id="PS50931">
    <property type="entry name" value="HTH_LYSR"/>
    <property type="match status" value="1"/>
</dbReference>
<keyword evidence="4" id="KW-0804">Transcription</keyword>
<evidence type="ECO:0000256" key="2">
    <source>
        <dbReference type="ARBA" id="ARBA00023015"/>
    </source>
</evidence>
<evidence type="ECO:0000256" key="1">
    <source>
        <dbReference type="ARBA" id="ARBA00009437"/>
    </source>
</evidence>
<evidence type="ECO:0000313" key="7">
    <source>
        <dbReference type="Proteomes" id="UP000678374"/>
    </source>
</evidence>
<accession>A0A940YHW4</accession>
<name>A0A940YHW4_9BURK</name>
<dbReference type="CDD" id="cd08459">
    <property type="entry name" value="PBP2_DntR_NahR_LinR_like"/>
    <property type="match status" value="1"/>
</dbReference>
<dbReference type="InterPro" id="IPR036388">
    <property type="entry name" value="WH-like_DNA-bd_sf"/>
</dbReference>
<comment type="caution">
    <text evidence="6">The sequence shown here is derived from an EMBL/GenBank/DDBJ whole genome shotgun (WGS) entry which is preliminary data.</text>
</comment>
<comment type="similarity">
    <text evidence="1">Belongs to the LysR transcriptional regulatory family.</text>
</comment>
<dbReference type="PANTHER" id="PTHR30118">
    <property type="entry name" value="HTH-TYPE TRANSCRIPTIONAL REGULATOR LEUO-RELATED"/>
    <property type="match status" value="1"/>
</dbReference>
<dbReference type="SUPFAM" id="SSF53850">
    <property type="entry name" value="Periplasmic binding protein-like II"/>
    <property type="match status" value="1"/>
</dbReference>
<sequence length="310" mass="33698">MPMRPAASDLNLWVVFDQLMRTRQVSRAALALGLSQPAFSNALARLRRQLGDPLFVRTPAGMQPTPRAEAMAPTVRDALARLQEAGRVQAAFEPTHSTREFRLGLSDIGEIYFLPPLMHHLAAQAPGVSVSTLRQPSAQMAEALAGGQLDLAVGLLPQLQRGFYKRQLFTQRYVCLMRAGHPLAGAPPSAEVFGAAEHLRVLAEGTGHGQVDEALARHGLRRRVRLSVPHFVAVGHLLAGTDLLATVPERLAQALQGPFGLVQQPVPAPLPAAAISLYWHARQHQDPANRWLRDTLAAQFSATPEPKSRV</sequence>
<feature type="domain" description="HTH lysR-type" evidence="5">
    <location>
        <begin position="9"/>
        <end position="65"/>
    </location>
</feature>
<dbReference type="InterPro" id="IPR050389">
    <property type="entry name" value="LysR-type_TF"/>
</dbReference>
<dbReference type="AlphaFoldDB" id="A0A940YHW4"/>
<dbReference type="Pfam" id="PF00126">
    <property type="entry name" value="HTH_1"/>
    <property type="match status" value="1"/>
</dbReference>
<dbReference type="Gene3D" id="3.40.190.10">
    <property type="entry name" value="Periplasmic binding protein-like II"/>
    <property type="match status" value="2"/>
</dbReference>
<evidence type="ECO:0000256" key="4">
    <source>
        <dbReference type="ARBA" id="ARBA00023163"/>
    </source>
</evidence>
<dbReference type="InterPro" id="IPR036390">
    <property type="entry name" value="WH_DNA-bd_sf"/>
</dbReference>
<dbReference type="InterPro" id="IPR000847">
    <property type="entry name" value="LysR_HTH_N"/>
</dbReference>
<evidence type="ECO:0000256" key="3">
    <source>
        <dbReference type="ARBA" id="ARBA00023125"/>
    </source>
</evidence>
<keyword evidence="2" id="KW-0805">Transcription regulation</keyword>
<gene>
    <name evidence="6" type="ORF">KAK06_08720</name>
</gene>
<dbReference type="Gene3D" id="1.10.10.10">
    <property type="entry name" value="Winged helix-like DNA-binding domain superfamily/Winged helix DNA-binding domain"/>
    <property type="match status" value="1"/>
</dbReference>
<dbReference type="Proteomes" id="UP000678374">
    <property type="component" value="Unassembled WGS sequence"/>
</dbReference>
<organism evidence="6 7">
    <name type="scientific">Ideonella aquatica</name>
    <dbReference type="NCBI Taxonomy" id="2824119"/>
    <lineage>
        <taxon>Bacteria</taxon>
        <taxon>Pseudomonadati</taxon>
        <taxon>Pseudomonadota</taxon>
        <taxon>Betaproteobacteria</taxon>
        <taxon>Burkholderiales</taxon>
        <taxon>Sphaerotilaceae</taxon>
        <taxon>Ideonella</taxon>
    </lineage>
</organism>
<dbReference type="Pfam" id="PF03466">
    <property type="entry name" value="LysR_substrate"/>
    <property type="match status" value="1"/>
</dbReference>
<proteinExistence type="inferred from homology"/>
<dbReference type="InterPro" id="IPR005119">
    <property type="entry name" value="LysR_subst-bd"/>
</dbReference>
<evidence type="ECO:0000313" key="6">
    <source>
        <dbReference type="EMBL" id="MBQ0959042.1"/>
    </source>
</evidence>
<keyword evidence="3" id="KW-0238">DNA-binding</keyword>
<dbReference type="SUPFAM" id="SSF46785">
    <property type="entry name" value="Winged helix' DNA-binding domain"/>
    <property type="match status" value="1"/>
</dbReference>
<dbReference type="EMBL" id="JAGQDE010000006">
    <property type="protein sequence ID" value="MBQ0959042.1"/>
    <property type="molecule type" value="Genomic_DNA"/>
</dbReference>
<keyword evidence="7" id="KW-1185">Reference proteome</keyword>
<dbReference type="PANTHER" id="PTHR30118:SF15">
    <property type="entry name" value="TRANSCRIPTIONAL REGULATORY PROTEIN"/>
    <property type="match status" value="1"/>
</dbReference>
<protein>
    <submittedName>
        <fullName evidence="6">LysR family transcriptional regulator</fullName>
    </submittedName>
</protein>
<dbReference type="GO" id="GO:0003677">
    <property type="term" value="F:DNA binding"/>
    <property type="evidence" value="ECO:0007669"/>
    <property type="project" value="UniProtKB-KW"/>
</dbReference>
<dbReference type="GO" id="GO:0003700">
    <property type="term" value="F:DNA-binding transcription factor activity"/>
    <property type="evidence" value="ECO:0007669"/>
    <property type="project" value="InterPro"/>
</dbReference>
<reference evidence="6" key="1">
    <citation type="submission" date="2021-04" db="EMBL/GenBank/DDBJ databases">
        <title>The genome sequence of Ideonella sp. 4Y11.</title>
        <authorList>
            <person name="Liu Y."/>
        </authorList>
    </citation>
    <scope>NUCLEOTIDE SEQUENCE</scope>
    <source>
        <strain evidence="6">4Y11</strain>
    </source>
</reference>